<organism evidence="1 2">
    <name type="scientific">Protochlamydia amoebophila (strain UWE25)</name>
    <dbReference type="NCBI Taxonomy" id="264201"/>
    <lineage>
        <taxon>Bacteria</taxon>
        <taxon>Pseudomonadati</taxon>
        <taxon>Chlamydiota</taxon>
        <taxon>Chlamydiia</taxon>
        <taxon>Parachlamydiales</taxon>
        <taxon>Parachlamydiaceae</taxon>
        <taxon>Candidatus Protochlamydia</taxon>
    </lineage>
</organism>
<reference evidence="1 2" key="1">
    <citation type="journal article" date="2004" name="Science">
        <title>Illuminating the evolutionary history of chlamydiae.</title>
        <authorList>
            <person name="Horn M."/>
            <person name="Collingro A."/>
            <person name="Schmitz-Esser S."/>
            <person name="Beier C.L."/>
            <person name="Purkhold U."/>
            <person name="Fartmann B."/>
            <person name="Brandt P."/>
            <person name="Nyakatura G.J."/>
            <person name="Droege M."/>
            <person name="Frishman D."/>
            <person name="Rattei T."/>
            <person name="Mewes H."/>
            <person name="Wagner M."/>
        </authorList>
    </citation>
    <scope>NUCLEOTIDE SEQUENCE [LARGE SCALE GENOMIC DNA]</scope>
    <source>
        <strain evidence="1 2">UWE25</strain>
    </source>
</reference>
<gene>
    <name evidence="1" type="ORF">PC_RS03950</name>
</gene>
<accession>A0A2P9H9N6</accession>
<dbReference type="Proteomes" id="UP000000529">
    <property type="component" value="Chromosome"/>
</dbReference>
<sequence length="59" mass="7094">MKKFSFIFETLQMEKIFIENLPLILSADFLGFYSSTHLYFNNFFFKLKIGKSINYELLI</sequence>
<keyword evidence="2" id="KW-1185">Reference proteome</keyword>
<protein>
    <submittedName>
        <fullName evidence="1">Uncharacterized protein</fullName>
    </submittedName>
</protein>
<name>A0A2P9H9N6_PARUW</name>
<proteinExistence type="predicted"/>
<dbReference type="AlphaFoldDB" id="A0A2P9H9N6"/>
<evidence type="ECO:0000313" key="2">
    <source>
        <dbReference type="Proteomes" id="UP000000529"/>
    </source>
</evidence>
<dbReference type="KEGG" id="pcu:PC_RS03950"/>
<evidence type="ECO:0000313" key="1">
    <source>
        <dbReference type="EMBL" id="SPJ31714.1"/>
    </source>
</evidence>
<dbReference type="EMBL" id="BX908798">
    <property type="protein sequence ID" value="SPJ31714.1"/>
    <property type="molecule type" value="Genomic_DNA"/>
</dbReference>